<evidence type="ECO:0000313" key="2">
    <source>
        <dbReference type="Proteomes" id="UP001227192"/>
    </source>
</evidence>
<sequence>MREDLLNLKSAIPFFFFFDISQKNTKPEVGCSGKSQQHRLLPPSFPPTSSLSTPYSFTSIFHPSRYSLITFFSSFINQVSVFLLFSELNLPSPRPISMPIPPSSTQNPHISTFMVERDHLKTTIPTPQNSIHGIAPQFAVKTKCSRLLVYSLNRCRDRFPAITPQRHTGRPKGPVTATIVMIDQISGVFRLWSKYLDSETFYVILMEN</sequence>
<keyword evidence="2" id="KW-1185">Reference proteome</keyword>
<dbReference type="EMBL" id="LACB01000009">
    <property type="protein sequence ID" value="KAJ9492579.1"/>
    <property type="molecule type" value="Genomic_DNA"/>
</dbReference>
<comment type="caution">
    <text evidence="1">The sequence shown here is derived from an EMBL/GenBank/DDBJ whole genome shotgun (WGS) entry which is preliminary data.</text>
</comment>
<proteinExistence type="predicted"/>
<gene>
    <name evidence="1" type="ORF">VN97_g632</name>
</gene>
<dbReference type="Proteomes" id="UP001227192">
    <property type="component" value="Unassembled WGS sequence"/>
</dbReference>
<evidence type="ECO:0000313" key="1">
    <source>
        <dbReference type="EMBL" id="KAJ9492579.1"/>
    </source>
</evidence>
<name>A0AAI9TSE8_PENTH</name>
<accession>A0AAI9TSE8</accession>
<protein>
    <submittedName>
        <fullName evidence="1">Uncharacterized protein</fullName>
    </submittedName>
</protein>
<reference evidence="1" key="1">
    <citation type="submission" date="2015-06" db="EMBL/GenBank/DDBJ databases">
        <authorList>
            <person name="Nguyen H."/>
        </authorList>
    </citation>
    <scope>NUCLEOTIDE SEQUENCE</scope>
    <source>
        <strain evidence="1">DAOM 180753</strain>
    </source>
</reference>
<reference evidence="1" key="2">
    <citation type="journal article" date="2016" name="Fungal Biol.">
        <title>Ochratoxin A production by Penicillium thymicola.</title>
        <authorList>
            <person name="Nguyen H.D.T."/>
            <person name="McMullin D.R."/>
            <person name="Ponomareva E."/>
            <person name="Riley R."/>
            <person name="Pomraning K.R."/>
            <person name="Baker S.E."/>
            <person name="Seifert K.A."/>
        </authorList>
    </citation>
    <scope>NUCLEOTIDE SEQUENCE</scope>
    <source>
        <strain evidence="1">DAOM 180753</strain>
    </source>
</reference>
<dbReference type="AlphaFoldDB" id="A0AAI9TSE8"/>
<organism evidence="1 2">
    <name type="scientific">Penicillium thymicola</name>
    <dbReference type="NCBI Taxonomy" id="293382"/>
    <lineage>
        <taxon>Eukaryota</taxon>
        <taxon>Fungi</taxon>
        <taxon>Dikarya</taxon>
        <taxon>Ascomycota</taxon>
        <taxon>Pezizomycotina</taxon>
        <taxon>Eurotiomycetes</taxon>
        <taxon>Eurotiomycetidae</taxon>
        <taxon>Eurotiales</taxon>
        <taxon>Aspergillaceae</taxon>
        <taxon>Penicillium</taxon>
    </lineage>
</organism>